<dbReference type="PANTHER" id="PTHR24006:SF944">
    <property type="entry name" value="UBIQUITIN CARBOXYL-TERMINAL HYDROLASE"/>
    <property type="match status" value="1"/>
</dbReference>
<dbReference type="Pfam" id="PF00443">
    <property type="entry name" value="UCH"/>
    <property type="match status" value="1"/>
</dbReference>
<feature type="compositionally biased region" description="Low complexity" evidence="3">
    <location>
        <begin position="707"/>
        <end position="716"/>
    </location>
</feature>
<sequence length="1217" mass="135883">MCGVAQDTTGQSDVALPLEAAMPPSITLGSEPHKPAGGLGDRPPHQDHPPGKDIPTIDLSCDENDDLQKAIALSLQDQDGAATLQGMSAEEQEVSRALEASLKDSQPQATVDLLNPRERCRQQGRPVGLKNIGNSCWFNVVIQPLFHIPVFRDLILDFPQNLEVEEHMEESHKGPQLVPALRRLFALMIGSHRKYVDPSLAVQVFQGQEMRRNAQQDVCEFTHKLLERLEEEFQQLLRRQGVEKESSGRHISKDADFDNPIMKLFYGQAKKEACEATAEGEQQAPQQQQQQDAEQQQQQQEEGPKQEAFGQYPLRVTNFRHIHDSILASMSSSAPGGGGSSSGGGAAAPPRQETWFKMLPPVLVFSLSRYEYSHEKKRAEKVHNKFEFPEFLYMDRYMEANKDLVREKQVRVASLRGKLGALNRTLDRYLKYGSGAAQYPIADILRYTLDFAQAGGEPGQDAPSPPMMEVDGAEDDVEMAEDGLDWMPRPSPAPKEEEEEEDRAGEQQQPPPQQVPSPSKRMRLLPPAPRSISGTELATLQGCLMRWLKDVTAQVEELRRLIGELERQLSQVYEEPALRQVPYRLHAAVVHEGQASGGHYWVYIHDPQAGGWRKFNDIQVVEASWQEVLQDSVGGHNNTSAYCLLYIDQGRYPTLFPSAPKSQEELLAGLALDLQEHIKGDNQAFSRELEEWDARQEAAHPEVHETAASAEAASLPAPAPSSPDVVCLREGEESRFFTEVETMLTHMVREALTKAPDKAAAAGHVLYPLLNQQVTQLQNLDVNADFLLQVYGCEVVLQVARGLAHHSPLVEQAEREALHLLRQLTDKQRRAEEGQYRGWLRHYRCLVDCTWHLVYGFRQHQRGALEGALPHLLRACQIHRELQERPPAGARKTLNGRVLCQARNACLVALSKRVLDTFVKEEAEQLGDIPGVVNGLLVPALAQLLSSDTEEDRTTIEQVRARWCLLLDQEWEVVAPAKSKMVQQLLETIMNAGSEVRSSGPFQTPRPPNVLQLYKEYLKCCSEIMAEPPPRPLPHRLQGPDQRLVRPPRPRPPAPPDSPQTVIVLRTVCEARAPHLFPPSLPHPVLPLSPCPCPCPCLLPWTTRACPRLPCPAPALCPSPLPPRGHPSATHSLVPSPDQWPGPRTWRLTMGLDTVTLFDPGSLDPFPSPLQDKTTPISATLDQCHTETLSPKPILIIVPLLSSFLYPVLERKRVLLF</sequence>
<dbReference type="PROSITE" id="PS50330">
    <property type="entry name" value="UIM"/>
    <property type="match status" value="1"/>
</dbReference>
<dbReference type="PANTHER" id="PTHR24006">
    <property type="entry name" value="UBIQUITIN CARBOXYL-TERMINAL HYDROLASE"/>
    <property type="match status" value="1"/>
</dbReference>
<dbReference type="EMBL" id="JARAKH010000014">
    <property type="protein sequence ID" value="KAK8397470.1"/>
    <property type="molecule type" value="Genomic_DNA"/>
</dbReference>
<dbReference type="GO" id="GO:0016579">
    <property type="term" value="P:protein deubiquitination"/>
    <property type="evidence" value="ECO:0007669"/>
    <property type="project" value="InterPro"/>
</dbReference>
<dbReference type="SMART" id="SM00726">
    <property type="entry name" value="UIM"/>
    <property type="match status" value="2"/>
</dbReference>
<feature type="compositionally biased region" description="Basic and acidic residues" evidence="3">
    <location>
        <begin position="42"/>
        <end position="51"/>
    </location>
</feature>
<dbReference type="Pfam" id="PF23625">
    <property type="entry name" value="UIM_2"/>
    <property type="match status" value="1"/>
</dbReference>
<dbReference type="GO" id="GO:0004843">
    <property type="term" value="F:cysteine-type deubiquitinase activity"/>
    <property type="evidence" value="ECO:0007669"/>
    <property type="project" value="InterPro"/>
</dbReference>
<proteinExistence type="inferred from homology"/>
<feature type="region of interest" description="Disordered" evidence="3">
    <location>
        <begin position="483"/>
        <end position="530"/>
    </location>
</feature>
<dbReference type="InterPro" id="IPR028889">
    <property type="entry name" value="USP"/>
</dbReference>
<feature type="compositionally biased region" description="Low complexity" evidence="3">
    <location>
        <begin position="275"/>
        <end position="301"/>
    </location>
</feature>
<dbReference type="GO" id="GO:0005829">
    <property type="term" value="C:cytosol"/>
    <property type="evidence" value="ECO:0007669"/>
    <property type="project" value="TreeGrafter"/>
</dbReference>
<feature type="region of interest" description="Disordered" evidence="3">
    <location>
        <begin position="1"/>
        <end position="55"/>
    </location>
</feature>
<dbReference type="PROSITE" id="PS50235">
    <property type="entry name" value="USP_3"/>
    <property type="match status" value="1"/>
</dbReference>
<keyword evidence="2" id="KW-0175">Coiled coil</keyword>
<feature type="region of interest" description="Disordered" evidence="3">
    <location>
        <begin position="275"/>
        <end position="310"/>
    </location>
</feature>
<feature type="compositionally biased region" description="Basic and acidic residues" evidence="3">
    <location>
        <begin position="693"/>
        <end position="705"/>
    </location>
</feature>
<organism evidence="5 6">
    <name type="scientific">Scylla paramamosain</name>
    <name type="common">Mud crab</name>
    <dbReference type="NCBI Taxonomy" id="85552"/>
    <lineage>
        <taxon>Eukaryota</taxon>
        <taxon>Metazoa</taxon>
        <taxon>Ecdysozoa</taxon>
        <taxon>Arthropoda</taxon>
        <taxon>Crustacea</taxon>
        <taxon>Multicrustacea</taxon>
        <taxon>Malacostraca</taxon>
        <taxon>Eumalacostraca</taxon>
        <taxon>Eucarida</taxon>
        <taxon>Decapoda</taxon>
        <taxon>Pleocyemata</taxon>
        <taxon>Brachyura</taxon>
        <taxon>Eubrachyura</taxon>
        <taxon>Portunoidea</taxon>
        <taxon>Portunidae</taxon>
        <taxon>Portuninae</taxon>
        <taxon>Scylla</taxon>
    </lineage>
</organism>
<accession>A0AAW0UF29</accession>
<dbReference type="Pfam" id="PF02809">
    <property type="entry name" value="UIM"/>
    <property type="match status" value="1"/>
</dbReference>
<feature type="region of interest" description="Disordered" evidence="3">
    <location>
        <begin position="693"/>
        <end position="724"/>
    </location>
</feature>
<dbReference type="SUPFAM" id="SSF54001">
    <property type="entry name" value="Cysteine proteinases"/>
    <property type="match status" value="1"/>
</dbReference>
<dbReference type="PROSITE" id="PS00972">
    <property type="entry name" value="USP_1"/>
    <property type="match status" value="1"/>
</dbReference>
<protein>
    <recommendedName>
        <fullName evidence="4">USP domain-containing protein</fullName>
    </recommendedName>
</protein>
<evidence type="ECO:0000313" key="6">
    <source>
        <dbReference type="Proteomes" id="UP001487740"/>
    </source>
</evidence>
<evidence type="ECO:0000256" key="2">
    <source>
        <dbReference type="SAM" id="Coils"/>
    </source>
</evidence>
<feature type="compositionally biased region" description="Gly residues" evidence="3">
    <location>
        <begin position="335"/>
        <end position="346"/>
    </location>
</feature>
<dbReference type="InterPro" id="IPR003903">
    <property type="entry name" value="UIM_dom"/>
</dbReference>
<dbReference type="InterPro" id="IPR050164">
    <property type="entry name" value="Peptidase_C19"/>
</dbReference>
<dbReference type="Gene3D" id="3.90.70.10">
    <property type="entry name" value="Cysteine proteinases"/>
    <property type="match status" value="1"/>
</dbReference>
<gene>
    <name evidence="5" type="ORF">O3P69_004908</name>
</gene>
<feature type="coiled-coil region" evidence="2">
    <location>
        <begin position="548"/>
        <end position="575"/>
    </location>
</feature>
<reference evidence="5 6" key="1">
    <citation type="submission" date="2023-03" db="EMBL/GenBank/DDBJ databases">
        <title>High-quality genome of Scylla paramamosain provides insights in environmental adaptation.</title>
        <authorList>
            <person name="Zhang L."/>
        </authorList>
    </citation>
    <scope>NUCLEOTIDE SEQUENCE [LARGE SCALE GENOMIC DNA]</scope>
    <source>
        <strain evidence="5">LZ_2023a</strain>
        <tissue evidence="5">Muscle</tissue>
    </source>
</reference>
<dbReference type="InterPro" id="IPR018200">
    <property type="entry name" value="USP_CS"/>
</dbReference>
<name>A0AAW0UF29_SCYPA</name>
<evidence type="ECO:0000256" key="3">
    <source>
        <dbReference type="SAM" id="MobiDB-lite"/>
    </source>
</evidence>
<feature type="coiled-coil region" evidence="2">
    <location>
        <begin position="219"/>
        <end position="246"/>
    </location>
</feature>
<dbReference type="InterPro" id="IPR001394">
    <property type="entry name" value="Peptidase_C19_UCH"/>
</dbReference>
<evidence type="ECO:0000313" key="5">
    <source>
        <dbReference type="EMBL" id="KAK8397470.1"/>
    </source>
</evidence>
<keyword evidence="6" id="KW-1185">Reference proteome</keyword>
<dbReference type="InterPro" id="IPR038765">
    <property type="entry name" value="Papain-like_cys_pep_sf"/>
</dbReference>
<feature type="domain" description="USP" evidence="4">
    <location>
        <begin position="127"/>
        <end position="649"/>
    </location>
</feature>
<feature type="region of interest" description="Disordered" evidence="3">
    <location>
        <begin position="329"/>
        <end position="349"/>
    </location>
</feature>
<feature type="compositionally biased region" description="Polar residues" evidence="3">
    <location>
        <begin position="1"/>
        <end position="12"/>
    </location>
</feature>
<dbReference type="AlphaFoldDB" id="A0AAW0UF29"/>
<dbReference type="Proteomes" id="UP001487740">
    <property type="component" value="Unassembled WGS sequence"/>
</dbReference>
<evidence type="ECO:0000256" key="1">
    <source>
        <dbReference type="ARBA" id="ARBA00009085"/>
    </source>
</evidence>
<evidence type="ECO:0000259" key="4">
    <source>
        <dbReference type="PROSITE" id="PS50235"/>
    </source>
</evidence>
<dbReference type="GO" id="GO:0005634">
    <property type="term" value="C:nucleus"/>
    <property type="evidence" value="ECO:0007669"/>
    <property type="project" value="TreeGrafter"/>
</dbReference>
<feature type="region of interest" description="Disordered" evidence="3">
    <location>
        <begin position="1029"/>
        <end position="1060"/>
    </location>
</feature>
<comment type="similarity">
    <text evidence="1">Belongs to the peptidase C19 family.</text>
</comment>
<comment type="caution">
    <text evidence="5">The sequence shown here is derived from an EMBL/GenBank/DDBJ whole genome shotgun (WGS) entry which is preliminary data.</text>
</comment>